<sequence>MSKKILVVGGVAGGASAAARLRRHSEDDQIIMFEKGPHVSFSNCCLPYHLSGTIPNAEDLVLMSPEKFANMYAIDARTSSEVVSIDRAEKTVEVKNHETGETYTESYDKLILSPGAKPIVPPIPGLDKIPNFSIRNVVDIDRLNQHLKGTKPNNVTVVGGGFIGVEAAENLIEAGYNVTLIEAMPQIMKPFDYSMVQILHKEMHDHGINLMVNSRVSAFEEGKIQLEDGRSVDSDVVVFAIGVKPETDLAIKAGLELGKTGAMKVNQNYMTNDPDIYAVGDVIEVYSYLYNDYYQLPLAGPAQKQARSVADHINGMTIDNRGYIGSSVVKVFDYNAASTGLNEGMIKALGLNISYDTVKIIPNDKVGLMPSGGLVHFKLLFEVPTGRILGAQAIGKGNIDKRVDVIATVIKFGGTIYDLKDLELCYAPPFGTAKDVVNYAGYVATNLMNGDFKQVHASDIRPLAEKDACIVDVREVHEYERSHIKGAVNIPLSQIRQRTDELPKDKPVYLHCRSGQRSYNAALVLSNLGFRDVYNVSGGYMGLSFYEYFNDQTTGRESILTDYNFD</sequence>
<keyword evidence="3" id="KW-0285">Flavoprotein</keyword>
<proteinExistence type="inferred from homology"/>
<dbReference type="SUPFAM" id="SSF52821">
    <property type="entry name" value="Rhodanese/Cell cycle control phosphatase"/>
    <property type="match status" value="1"/>
</dbReference>
<accession>A0A2U3B9Y8</accession>
<dbReference type="InterPro" id="IPR004099">
    <property type="entry name" value="Pyr_nucl-diS_OxRdtase_dimer"/>
</dbReference>
<evidence type="ECO:0000259" key="7">
    <source>
        <dbReference type="PROSITE" id="PS50206"/>
    </source>
</evidence>
<dbReference type="RefSeq" id="WP_109319578.1">
    <property type="nucleotide sequence ID" value="NZ_QFWT01000004.1"/>
</dbReference>
<name>A0A2U3B9Y8_9VIBR</name>
<feature type="domain" description="Rhodanese" evidence="7">
    <location>
        <begin position="464"/>
        <end position="548"/>
    </location>
</feature>
<evidence type="ECO:0000256" key="4">
    <source>
        <dbReference type="ARBA" id="ARBA00022827"/>
    </source>
</evidence>
<dbReference type="InterPro" id="IPR050260">
    <property type="entry name" value="FAD-bd_OxRdtase"/>
</dbReference>
<dbReference type="EMBL" id="QFWT01000004">
    <property type="protein sequence ID" value="PWI33587.1"/>
    <property type="molecule type" value="Genomic_DNA"/>
</dbReference>
<dbReference type="Pfam" id="PF07992">
    <property type="entry name" value="Pyr_redox_2"/>
    <property type="match status" value="1"/>
</dbReference>
<dbReference type="Proteomes" id="UP000245362">
    <property type="component" value="Unassembled WGS sequence"/>
</dbReference>
<dbReference type="Pfam" id="PF00581">
    <property type="entry name" value="Rhodanese"/>
    <property type="match status" value="1"/>
</dbReference>
<comment type="caution">
    <text evidence="8">The sequence shown here is derived from an EMBL/GenBank/DDBJ whole genome shotgun (WGS) entry which is preliminary data.</text>
</comment>
<dbReference type="SUPFAM" id="SSF55424">
    <property type="entry name" value="FAD/NAD-linked reductases, dimerisation (C-terminal) domain"/>
    <property type="match status" value="1"/>
</dbReference>
<organism evidence="8 9">
    <name type="scientific">Vibrio albus</name>
    <dbReference type="NCBI Taxonomy" id="2200953"/>
    <lineage>
        <taxon>Bacteria</taxon>
        <taxon>Pseudomonadati</taxon>
        <taxon>Pseudomonadota</taxon>
        <taxon>Gammaproteobacteria</taxon>
        <taxon>Vibrionales</taxon>
        <taxon>Vibrionaceae</taxon>
        <taxon>Vibrio</taxon>
    </lineage>
</organism>
<dbReference type="InterPro" id="IPR036188">
    <property type="entry name" value="FAD/NAD-bd_sf"/>
</dbReference>
<keyword evidence="9" id="KW-1185">Reference proteome</keyword>
<dbReference type="PANTHER" id="PTHR43429:SF1">
    <property type="entry name" value="NAD(P)H SULFUR OXIDOREDUCTASE (COA-DEPENDENT)"/>
    <property type="match status" value="1"/>
</dbReference>
<dbReference type="Gene3D" id="3.40.250.10">
    <property type="entry name" value="Rhodanese-like domain"/>
    <property type="match status" value="1"/>
</dbReference>
<dbReference type="SUPFAM" id="SSF51905">
    <property type="entry name" value="FAD/NAD(P)-binding domain"/>
    <property type="match status" value="2"/>
</dbReference>
<dbReference type="Pfam" id="PF02852">
    <property type="entry name" value="Pyr_redox_dim"/>
    <property type="match status" value="1"/>
</dbReference>
<protein>
    <submittedName>
        <fullName evidence="8">Pyridine nucleotide-disulfide oxidoreductase</fullName>
    </submittedName>
</protein>
<dbReference type="InterPro" id="IPR001763">
    <property type="entry name" value="Rhodanese-like_dom"/>
</dbReference>
<dbReference type="CDD" id="cd00158">
    <property type="entry name" value="RHOD"/>
    <property type="match status" value="1"/>
</dbReference>
<evidence type="ECO:0000313" key="9">
    <source>
        <dbReference type="Proteomes" id="UP000245362"/>
    </source>
</evidence>
<evidence type="ECO:0000256" key="3">
    <source>
        <dbReference type="ARBA" id="ARBA00022630"/>
    </source>
</evidence>
<evidence type="ECO:0000256" key="6">
    <source>
        <dbReference type="ARBA" id="ARBA00023284"/>
    </source>
</evidence>
<dbReference type="AlphaFoldDB" id="A0A2U3B9Y8"/>
<gene>
    <name evidence="8" type="ORF">DI392_08965</name>
</gene>
<evidence type="ECO:0000256" key="1">
    <source>
        <dbReference type="ARBA" id="ARBA00001974"/>
    </source>
</evidence>
<dbReference type="InterPro" id="IPR016156">
    <property type="entry name" value="FAD/NAD-linked_Rdtase_dimer_sf"/>
</dbReference>
<dbReference type="GO" id="GO:0016491">
    <property type="term" value="F:oxidoreductase activity"/>
    <property type="evidence" value="ECO:0007669"/>
    <property type="project" value="UniProtKB-KW"/>
</dbReference>
<keyword evidence="6" id="KW-0676">Redox-active center</keyword>
<dbReference type="OrthoDB" id="9800167at2"/>
<keyword evidence="5" id="KW-0560">Oxidoreductase</keyword>
<comment type="cofactor">
    <cofactor evidence="1">
        <name>FAD</name>
        <dbReference type="ChEBI" id="CHEBI:57692"/>
    </cofactor>
</comment>
<dbReference type="PRINTS" id="PR00368">
    <property type="entry name" value="FADPNR"/>
</dbReference>
<reference evidence="8 9" key="1">
    <citation type="submission" date="2018-05" db="EMBL/GenBank/DDBJ databases">
        <title>Vibrio limimaris sp. nov., isolated from marine sediment.</title>
        <authorList>
            <person name="Li C.-M."/>
        </authorList>
    </citation>
    <scope>NUCLEOTIDE SEQUENCE [LARGE SCALE GENOMIC DNA]</scope>
    <source>
        <strain evidence="8 9">E4404</strain>
    </source>
</reference>
<dbReference type="PROSITE" id="PS50206">
    <property type="entry name" value="RHODANESE_3"/>
    <property type="match status" value="1"/>
</dbReference>
<dbReference type="PANTHER" id="PTHR43429">
    <property type="entry name" value="PYRIDINE NUCLEOTIDE-DISULFIDE OXIDOREDUCTASE DOMAIN-CONTAINING"/>
    <property type="match status" value="1"/>
</dbReference>
<dbReference type="InterPro" id="IPR023753">
    <property type="entry name" value="FAD/NAD-binding_dom"/>
</dbReference>
<evidence type="ECO:0000256" key="2">
    <source>
        <dbReference type="ARBA" id="ARBA00009130"/>
    </source>
</evidence>
<dbReference type="Gene3D" id="3.50.50.60">
    <property type="entry name" value="FAD/NAD(P)-binding domain"/>
    <property type="match status" value="2"/>
</dbReference>
<dbReference type="SMART" id="SM00450">
    <property type="entry name" value="RHOD"/>
    <property type="match status" value="1"/>
</dbReference>
<evidence type="ECO:0000256" key="5">
    <source>
        <dbReference type="ARBA" id="ARBA00023002"/>
    </source>
</evidence>
<dbReference type="PRINTS" id="PR00411">
    <property type="entry name" value="PNDRDTASEI"/>
</dbReference>
<dbReference type="InterPro" id="IPR036873">
    <property type="entry name" value="Rhodanese-like_dom_sf"/>
</dbReference>
<keyword evidence="4" id="KW-0274">FAD</keyword>
<comment type="similarity">
    <text evidence="2">Belongs to the class-III pyridine nucleotide-disulfide oxidoreductase family.</text>
</comment>
<evidence type="ECO:0000313" key="8">
    <source>
        <dbReference type="EMBL" id="PWI33587.1"/>
    </source>
</evidence>